<name>X0W4Q7_9ZZZZ</name>
<dbReference type="SUPFAM" id="SSF48295">
    <property type="entry name" value="TrpR-like"/>
    <property type="match status" value="1"/>
</dbReference>
<dbReference type="InterPro" id="IPR010921">
    <property type="entry name" value="Trp_repressor/repl_initiator"/>
</dbReference>
<proteinExistence type="predicted"/>
<comment type="caution">
    <text evidence="1">The sequence shown here is derived from an EMBL/GenBank/DDBJ whole genome shotgun (WGS) entry which is preliminary data.</text>
</comment>
<dbReference type="EMBL" id="BARS01031453">
    <property type="protein sequence ID" value="GAG18297.1"/>
    <property type="molecule type" value="Genomic_DNA"/>
</dbReference>
<reference evidence="1" key="1">
    <citation type="journal article" date="2014" name="Front. Microbiol.">
        <title>High frequency of phylogenetically diverse reductive dehalogenase-homologous genes in deep subseafloor sedimentary metagenomes.</title>
        <authorList>
            <person name="Kawai M."/>
            <person name="Futagami T."/>
            <person name="Toyoda A."/>
            <person name="Takaki Y."/>
            <person name="Nishi S."/>
            <person name="Hori S."/>
            <person name="Arai W."/>
            <person name="Tsubouchi T."/>
            <person name="Morono Y."/>
            <person name="Uchiyama I."/>
            <person name="Ito T."/>
            <person name="Fujiyama A."/>
            <person name="Inagaki F."/>
            <person name="Takami H."/>
        </authorList>
    </citation>
    <scope>NUCLEOTIDE SEQUENCE</scope>
    <source>
        <strain evidence="1">Expedition CK06-06</strain>
    </source>
</reference>
<gene>
    <name evidence="1" type="ORF">S01H1_48944</name>
</gene>
<evidence type="ECO:0000313" key="1">
    <source>
        <dbReference type="EMBL" id="GAG18297.1"/>
    </source>
</evidence>
<dbReference type="GO" id="GO:0043565">
    <property type="term" value="F:sequence-specific DNA binding"/>
    <property type="evidence" value="ECO:0007669"/>
    <property type="project" value="InterPro"/>
</dbReference>
<accession>X0W4Q7</accession>
<organism evidence="1">
    <name type="scientific">marine sediment metagenome</name>
    <dbReference type="NCBI Taxonomy" id="412755"/>
    <lineage>
        <taxon>unclassified sequences</taxon>
        <taxon>metagenomes</taxon>
        <taxon>ecological metagenomes</taxon>
    </lineage>
</organism>
<dbReference type="Gene3D" id="1.10.1750.10">
    <property type="match status" value="1"/>
</dbReference>
<dbReference type="AlphaFoldDB" id="X0W4Q7"/>
<evidence type="ECO:0008006" key="2">
    <source>
        <dbReference type="Google" id="ProtNLM"/>
    </source>
</evidence>
<sequence length="99" mass="11729">MKREIYNQYKIEIVRMFRLKDGEILSKTKRRDIVDARNMLYYLCATRPMRVRDIQEYIKEDGHSIGHSSIVQGIKSMSDKVDNDKDYISIVKRIEGCVI</sequence>
<protein>
    <recommendedName>
        <fullName evidence="2">Chromosomal replication initiator DnaA C-terminal domain-containing protein</fullName>
    </recommendedName>
</protein>